<evidence type="ECO:0000256" key="7">
    <source>
        <dbReference type="ARBA" id="ARBA00022617"/>
    </source>
</evidence>
<dbReference type="InterPro" id="IPR036396">
    <property type="entry name" value="Cyt_P450_sf"/>
</dbReference>
<keyword evidence="7 16" id="KW-0349">Heme</keyword>
<dbReference type="FunFam" id="1.10.630.10:FF:000182">
    <property type="entry name" value="Cytochrome P450 3A4"/>
    <property type="match status" value="1"/>
</dbReference>
<dbReference type="InterPro" id="IPR002403">
    <property type="entry name" value="Cyt_P450_E_grp-IV"/>
</dbReference>
<dbReference type="PANTHER" id="PTHR24292:SF54">
    <property type="entry name" value="CYP9F3-RELATED"/>
    <property type="match status" value="1"/>
</dbReference>
<dbReference type="CDD" id="cd11056">
    <property type="entry name" value="CYP6-like"/>
    <property type="match status" value="1"/>
</dbReference>
<dbReference type="PROSITE" id="PS00086">
    <property type="entry name" value="CYTOCHROME_P450"/>
    <property type="match status" value="1"/>
</dbReference>
<dbReference type="EMBL" id="CALOZG010000086">
    <property type="protein sequence ID" value="CAH4038207.1"/>
    <property type="molecule type" value="Genomic_DNA"/>
</dbReference>
<evidence type="ECO:0000256" key="14">
    <source>
        <dbReference type="ARBA" id="ARBA00023136"/>
    </source>
</evidence>
<comment type="function">
    <text evidence="2">May be involved in the metabolism of insect hormones and in the breakdown of synthetic insecticides.</text>
</comment>
<evidence type="ECO:0000256" key="13">
    <source>
        <dbReference type="ARBA" id="ARBA00023033"/>
    </source>
</evidence>
<evidence type="ECO:0000256" key="10">
    <source>
        <dbReference type="ARBA" id="ARBA00022848"/>
    </source>
</evidence>
<dbReference type="EC" id="1.14.14.1" evidence="6"/>
<dbReference type="PRINTS" id="PR00385">
    <property type="entry name" value="P450"/>
</dbReference>
<evidence type="ECO:0000256" key="5">
    <source>
        <dbReference type="ARBA" id="ARBA00010617"/>
    </source>
</evidence>
<comment type="subcellular location">
    <subcellularLocation>
        <location evidence="4">Endoplasmic reticulum membrane</location>
        <topology evidence="4">Peripheral membrane protein</topology>
    </subcellularLocation>
    <subcellularLocation>
        <location evidence="3">Microsome membrane</location>
        <topology evidence="3">Peripheral membrane protein</topology>
    </subcellularLocation>
</comment>
<comment type="catalytic activity">
    <reaction evidence="15">
        <text>an organic molecule + reduced [NADPH--hemoprotein reductase] + O2 = an alcohol + oxidized [NADPH--hemoprotein reductase] + H2O + H(+)</text>
        <dbReference type="Rhea" id="RHEA:17149"/>
        <dbReference type="Rhea" id="RHEA-COMP:11964"/>
        <dbReference type="Rhea" id="RHEA-COMP:11965"/>
        <dbReference type="ChEBI" id="CHEBI:15377"/>
        <dbReference type="ChEBI" id="CHEBI:15378"/>
        <dbReference type="ChEBI" id="CHEBI:15379"/>
        <dbReference type="ChEBI" id="CHEBI:30879"/>
        <dbReference type="ChEBI" id="CHEBI:57618"/>
        <dbReference type="ChEBI" id="CHEBI:58210"/>
        <dbReference type="ChEBI" id="CHEBI:142491"/>
        <dbReference type="EC" id="1.14.14.1"/>
    </reaction>
</comment>
<accession>A0A9P0TYN4</accession>
<keyword evidence="8 16" id="KW-0479">Metal-binding</keyword>
<evidence type="ECO:0000256" key="11">
    <source>
        <dbReference type="ARBA" id="ARBA00023002"/>
    </source>
</evidence>
<dbReference type="Gene3D" id="1.10.630.10">
    <property type="entry name" value="Cytochrome P450"/>
    <property type="match status" value="1"/>
</dbReference>
<gene>
    <name evidence="19" type="ORF">PIBRA_LOCUS13799</name>
</gene>
<protein>
    <recommendedName>
        <fullName evidence="6">unspecific monooxygenase</fullName>
        <ecNumber evidence="6">1.14.14.1</ecNumber>
    </recommendedName>
</protein>
<evidence type="ECO:0000256" key="9">
    <source>
        <dbReference type="ARBA" id="ARBA00022824"/>
    </source>
</evidence>
<dbReference type="Proteomes" id="UP001152562">
    <property type="component" value="Unassembled WGS sequence"/>
</dbReference>
<sequence>MLGPWVASLVRTGGSHFRMFVVLFCAIVLCVVAWVYLRWSKVKQYWADKGVPHHPPHPIFGSLGFLQKKNFSIWLIETIRHFKSPYVGIWLFWRPAIIINSPEIARNILVKDFGSFRNRFVAAGPGDPIGLNLLTANDPLWSSIRRRLTTIFTASKLRALQNLFDTKTSELIQRIDNTEDKTKISVRMICTDYTTDVIGTASFGVKTNATLTGEDPIRTVTKSFMDFDLLRGISWSAIFFFPEVAELFRFKMFPKKSTDFFKRIYLTVSKQRQQQNVPGSAPKDLLDALISLKENVGGPNEELSDDTIVAQAVAFLFAGYETSGSSLAFALYELAFYPEIQEKLYAELVEAKAKCANDSLDINTLADLQYLNCVIKEALRKYSPMGWMDRVALVDYKIDDKLSIPAGTPLYVNAIGMQYYEEFYPEPEKFDPDRFLPENEKESLQFTYLPFGEGPRNCIGKRFAQISLRSSLAKLVLNYKFRPLPGQPKPSEIDVDKVGLFFVPSHHLYLDFIRR</sequence>
<evidence type="ECO:0000256" key="15">
    <source>
        <dbReference type="ARBA" id="ARBA00047827"/>
    </source>
</evidence>
<dbReference type="GO" id="GO:0005789">
    <property type="term" value="C:endoplasmic reticulum membrane"/>
    <property type="evidence" value="ECO:0007669"/>
    <property type="project" value="UniProtKB-SubCell"/>
</dbReference>
<dbReference type="InterPro" id="IPR017972">
    <property type="entry name" value="Cyt_P450_CS"/>
</dbReference>
<reference evidence="19" key="1">
    <citation type="submission" date="2022-05" db="EMBL/GenBank/DDBJ databases">
        <authorList>
            <person name="Okamura Y."/>
        </authorList>
    </citation>
    <scope>NUCLEOTIDE SEQUENCE</scope>
</reference>
<keyword evidence="18" id="KW-1133">Transmembrane helix</keyword>
<name>A0A9P0TYN4_PIEBR</name>
<comment type="caution">
    <text evidence="19">The sequence shown here is derived from an EMBL/GenBank/DDBJ whole genome shotgun (WGS) entry which is preliminary data.</text>
</comment>
<dbReference type="InterPro" id="IPR050476">
    <property type="entry name" value="Insect_CytP450_Detox"/>
</dbReference>
<evidence type="ECO:0000256" key="4">
    <source>
        <dbReference type="ARBA" id="ARBA00004406"/>
    </source>
</evidence>
<keyword evidence="10" id="KW-0492">Microsome</keyword>
<evidence type="ECO:0000256" key="18">
    <source>
        <dbReference type="SAM" id="Phobius"/>
    </source>
</evidence>
<dbReference type="Pfam" id="PF00067">
    <property type="entry name" value="p450"/>
    <property type="match status" value="1"/>
</dbReference>
<comment type="cofactor">
    <cofactor evidence="1 16">
        <name>heme</name>
        <dbReference type="ChEBI" id="CHEBI:30413"/>
    </cofactor>
</comment>
<organism evidence="19 20">
    <name type="scientific">Pieris brassicae</name>
    <name type="common">White butterfly</name>
    <name type="synonym">Large white butterfly</name>
    <dbReference type="NCBI Taxonomy" id="7116"/>
    <lineage>
        <taxon>Eukaryota</taxon>
        <taxon>Metazoa</taxon>
        <taxon>Ecdysozoa</taxon>
        <taxon>Arthropoda</taxon>
        <taxon>Hexapoda</taxon>
        <taxon>Insecta</taxon>
        <taxon>Pterygota</taxon>
        <taxon>Neoptera</taxon>
        <taxon>Endopterygota</taxon>
        <taxon>Lepidoptera</taxon>
        <taxon>Glossata</taxon>
        <taxon>Ditrysia</taxon>
        <taxon>Papilionoidea</taxon>
        <taxon>Pieridae</taxon>
        <taxon>Pierinae</taxon>
        <taxon>Pieris</taxon>
    </lineage>
</organism>
<keyword evidence="18" id="KW-0812">Transmembrane</keyword>
<evidence type="ECO:0000256" key="17">
    <source>
        <dbReference type="RuleBase" id="RU000461"/>
    </source>
</evidence>
<dbReference type="PRINTS" id="PR00465">
    <property type="entry name" value="EP450IV"/>
</dbReference>
<keyword evidence="13 17" id="KW-0503">Monooxygenase</keyword>
<evidence type="ECO:0000313" key="19">
    <source>
        <dbReference type="EMBL" id="CAH4038207.1"/>
    </source>
</evidence>
<dbReference type="GO" id="GO:0016712">
    <property type="term" value="F:oxidoreductase activity, acting on paired donors, with incorporation or reduction of molecular oxygen, reduced flavin or flavoprotein as one donor, and incorporation of one atom of oxygen"/>
    <property type="evidence" value="ECO:0007669"/>
    <property type="project" value="UniProtKB-EC"/>
</dbReference>
<feature type="binding site" description="axial binding residue" evidence="16">
    <location>
        <position position="458"/>
    </location>
    <ligand>
        <name>heme</name>
        <dbReference type="ChEBI" id="CHEBI:30413"/>
    </ligand>
    <ligandPart>
        <name>Fe</name>
        <dbReference type="ChEBI" id="CHEBI:18248"/>
    </ligandPart>
</feature>
<evidence type="ECO:0000256" key="6">
    <source>
        <dbReference type="ARBA" id="ARBA00012109"/>
    </source>
</evidence>
<proteinExistence type="inferred from homology"/>
<evidence type="ECO:0000256" key="1">
    <source>
        <dbReference type="ARBA" id="ARBA00001971"/>
    </source>
</evidence>
<evidence type="ECO:0000256" key="3">
    <source>
        <dbReference type="ARBA" id="ARBA00004174"/>
    </source>
</evidence>
<keyword evidence="20" id="KW-1185">Reference proteome</keyword>
<dbReference type="InterPro" id="IPR001128">
    <property type="entry name" value="Cyt_P450"/>
</dbReference>
<feature type="transmembrane region" description="Helical" evidence="18">
    <location>
        <begin position="20"/>
        <end position="37"/>
    </location>
</feature>
<dbReference type="GO" id="GO:0005506">
    <property type="term" value="F:iron ion binding"/>
    <property type="evidence" value="ECO:0007669"/>
    <property type="project" value="InterPro"/>
</dbReference>
<dbReference type="GO" id="GO:0020037">
    <property type="term" value="F:heme binding"/>
    <property type="evidence" value="ECO:0007669"/>
    <property type="project" value="InterPro"/>
</dbReference>
<evidence type="ECO:0000313" key="20">
    <source>
        <dbReference type="Proteomes" id="UP001152562"/>
    </source>
</evidence>
<keyword evidence="9" id="KW-0256">Endoplasmic reticulum</keyword>
<comment type="similarity">
    <text evidence="5 17">Belongs to the cytochrome P450 family.</text>
</comment>
<dbReference type="SUPFAM" id="SSF48264">
    <property type="entry name" value="Cytochrome P450"/>
    <property type="match status" value="1"/>
</dbReference>
<dbReference type="PANTHER" id="PTHR24292">
    <property type="entry name" value="CYTOCHROME P450"/>
    <property type="match status" value="1"/>
</dbReference>
<keyword evidence="14 18" id="KW-0472">Membrane</keyword>
<keyword evidence="11 17" id="KW-0560">Oxidoreductase</keyword>
<keyword evidence="12 16" id="KW-0408">Iron</keyword>
<evidence type="ECO:0000256" key="12">
    <source>
        <dbReference type="ARBA" id="ARBA00023004"/>
    </source>
</evidence>
<evidence type="ECO:0000256" key="16">
    <source>
        <dbReference type="PIRSR" id="PIRSR602403-1"/>
    </source>
</evidence>
<evidence type="ECO:0000256" key="2">
    <source>
        <dbReference type="ARBA" id="ARBA00003690"/>
    </source>
</evidence>
<evidence type="ECO:0000256" key="8">
    <source>
        <dbReference type="ARBA" id="ARBA00022723"/>
    </source>
</evidence>
<dbReference type="AlphaFoldDB" id="A0A9P0TYN4"/>